<dbReference type="EMBL" id="GAMC01002822">
    <property type="protein sequence ID" value="JAC03734.1"/>
    <property type="molecule type" value="mRNA"/>
</dbReference>
<evidence type="ECO:0000256" key="1">
    <source>
        <dbReference type="SAM" id="Phobius"/>
    </source>
</evidence>
<sequence>ANDRAWSPTASESEFRTKQSKILILHKNFLFFNLFKAANMKSTISFVLLLIYICILFITTPQQAAAAPRVGIVSLPTMSFVQYHEISPDSLVPHKRVKRVKRDAFDIVPDRVSDTRNGSERVKDRFPVWDDAKGEPVLD</sequence>
<accession>W8C3A0</accession>
<organism evidence="2">
    <name type="scientific">Ceratitis capitata</name>
    <name type="common">Mediterranean fruit fly</name>
    <name type="synonym">Tephritis capitata</name>
    <dbReference type="NCBI Taxonomy" id="7213"/>
    <lineage>
        <taxon>Eukaryota</taxon>
        <taxon>Metazoa</taxon>
        <taxon>Ecdysozoa</taxon>
        <taxon>Arthropoda</taxon>
        <taxon>Hexapoda</taxon>
        <taxon>Insecta</taxon>
        <taxon>Pterygota</taxon>
        <taxon>Neoptera</taxon>
        <taxon>Endopterygota</taxon>
        <taxon>Diptera</taxon>
        <taxon>Brachycera</taxon>
        <taxon>Muscomorpha</taxon>
        <taxon>Tephritoidea</taxon>
        <taxon>Tephritidae</taxon>
        <taxon>Ceratitis</taxon>
        <taxon>Ceratitis</taxon>
    </lineage>
</organism>
<proteinExistence type="evidence at transcript level"/>
<reference evidence="2" key="1">
    <citation type="submission" date="2013-07" db="EMBL/GenBank/DDBJ databases">
        <authorList>
            <person name="Geib S."/>
        </authorList>
    </citation>
    <scope>NUCLEOTIDE SEQUENCE</scope>
</reference>
<feature type="non-terminal residue" evidence="2">
    <location>
        <position position="1"/>
    </location>
</feature>
<feature type="transmembrane region" description="Helical" evidence="1">
    <location>
        <begin position="42"/>
        <end position="59"/>
    </location>
</feature>
<keyword evidence="1" id="KW-0472">Membrane</keyword>
<reference evidence="2" key="2">
    <citation type="journal article" date="2014" name="BMC Genomics">
        <title>A genomic perspective to assessing quality of mass-reared SIT flies used in Mediterranean fruit fly (Ceratitis capitata) eradication in California.</title>
        <authorList>
            <person name="Calla B."/>
            <person name="Hall B."/>
            <person name="Hou S."/>
            <person name="Geib S.M."/>
        </authorList>
    </citation>
    <scope>NUCLEOTIDE SEQUENCE</scope>
</reference>
<dbReference type="AlphaFoldDB" id="W8C3A0"/>
<keyword evidence="1" id="KW-1133">Transmembrane helix</keyword>
<name>W8C3A0_CERCA</name>
<evidence type="ECO:0000313" key="2">
    <source>
        <dbReference type="EMBL" id="JAC03734.1"/>
    </source>
</evidence>
<keyword evidence="1" id="KW-0812">Transmembrane</keyword>
<protein>
    <submittedName>
        <fullName evidence="2">Uncharacterized protein</fullName>
    </submittedName>
</protein>
<dbReference type="OrthoDB" id="7984385at2759"/>